<organism evidence="1 2">
    <name type="scientific">Antrodiella citrinella</name>
    <dbReference type="NCBI Taxonomy" id="2447956"/>
    <lineage>
        <taxon>Eukaryota</taxon>
        <taxon>Fungi</taxon>
        <taxon>Dikarya</taxon>
        <taxon>Basidiomycota</taxon>
        <taxon>Agaricomycotina</taxon>
        <taxon>Agaricomycetes</taxon>
        <taxon>Polyporales</taxon>
        <taxon>Steccherinaceae</taxon>
        <taxon>Antrodiella</taxon>
    </lineage>
</organism>
<sequence>MIDDFQLYQGPLNDWNALKALDSLIPPIPSPMLTEADRLFLPAYGDIPIFLHAGIPLEGDSDVYLDLPKALTYTNSGDSCGTFGPKTEYMWQDWDPYSGAGFQDIDIPISPKTTISTCSTLQHISLPASHEERTDQRTNSTTKRLVLNCFARTALRLPFRLAIFEPESTRVLSFQIVRNTVSHGKGEL</sequence>
<dbReference type="AlphaFoldDB" id="A0A4S4NBQ3"/>
<evidence type="ECO:0000313" key="1">
    <source>
        <dbReference type="EMBL" id="THH33400.1"/>
    </source>
</evidence>
<keyword evidence="2" id="KW-1185">Reference proteome</keyword>
<name>A0A4S4NBQ3_9APHY</name>
<dbReference type="Proteomes" id="UP000308730">
    <property type="component" value="Unassembled WGS sequence"/>
</dbReference>
<evidence type="ECO:0000313" key="2">
    <source>
        <dbReference type="Proteomes" id="UP000308730"/>
    </source>
</evidence>
<proteinExistence type="predicted"/>
<accession>A0A4S4NBQ3</accession>
<protein>
    <submittedName>
        <fullName evidence="1">Uncharacterized protein</fullName>
    </submittedName>
</protein>
<comment type="caution">
    <text evidence="1">The sequence shown here is derived from an EMBL/GenBank/DDBJ whole genome shotgun (WGS) entry which is preliminary data.</text>
</comment>
<dbReference type="EMBL" id="SGPM01000006">
    <property type="protein sequence ID" value="THH33400.1"/>
    <property type="molecule type" value="Genomic_DNA"/>
</dbReference>
<gene>
    <name evidence="1" type="ORF">EUX98_g782</name>
</gene>
<reference evidence="1 2" key="1">
    <citation type="submission" date="2019-02" db="EMBL/GenBank/DDBJ databases">
        <title>Genome sequencing of the rare red list fungi Antrodiella citrinella (Flaviporus citrinellus).</title>
        <authorList>
            <person name="Buettner E."/>
            <person name="Kellner H."/>
        </authorList>
    </citation>
    <scope>NUCLEOTIDE SEQUENCE [LARGE SCALE GENOMIC DNA]</scope>
    <source>
        <strain evidence="1 2">DSM 108506</strain>
    </source>
</reference>